<accession>A0A8C5PSE6</accession>
<protein>
    <recommendedName>
        <fullName evidence="8">Peptidoglycan-recognition protein</fullName>
    </recommendedName>
</protein>
<evidence type="ECO:0000259" key="5">
    <source>
        <dbReference type="SMART" id="SM00701"/>
    </source>
</evidence>
<dbReference type="Pfam" id="PF01510">
    <property type="entry name" value="Amidase_2"/>
    <property type="match status" value="1"/>
</dbReference>
<reference evidence="6" key="2">
    <citation type="submission" date="2025-09" db="UniProtKB">
        <authorList>
            <consortium name="Ensembl"/>
        </authorList>
    </citation>
    <scope>IDENTIFICATION</scope>
</reference>
<dbReference type="SMART" id="SM00644">
    <property type="entry name" value="Ami_2"/>
    <property type="match status" value="1"/>
</dbReference>
<keyword evidence="7" id="KW-1185">Reference proteome</keyword>
<dbReference type="GO" id="GO:0009253">
    <property type="term" value="P:peptidoglycan catabolic process"/>
    <property type="evidence" value="ECO:0007669"/>
    <property type="project" value="InterPro"/>
</dbReference>
<reference evidence="6" key="1">
    <citation type="submission" date="2025-08" db="UniProtKB">
        <authorList>
            <consortium name="Ensembl"/>
        </authorList>
    </citation>
    <scope>IDENTIFICATION</scope>
</reference>
<dbReference type="InterPro" id="IPR036505">
    <property type="entry name" value="Amidase/PGRP_sf"/>
</dbReference>
<feature type="compositionally biased region" description="Basic and acidic residues" evidence="3">
    <location>
        <begin position="1"/>
        <end position="21"/>
    </location>
</feature>
<dbReference type="Ensembl" id="ENSLLET00000028281.1">
    <property type="protein sequence ID" value="ENSLLEP00000027218.1"/>
    <property type="gene ID" value="ENSLLEG00000017218.1"/>
</dbReference>
<dbReference type="AlphaFoldDB" id="A0A8C5PSE6"/>
<evidence type="ECO:0000256" key="1">
    <source>
        <dbReference type="ARBA" id="ARBA00007553"/>
    </source>
</evidence>
<dbReference type="SMART" id="SM00701">
    <property type="entry name" value="PGRP"/>
    <property type="match status" value="1"/>
</dbReference>
<evidence type="ECO:0008006" key="8">
    <source>
        <dbReference type="Google" id="ProtNLM"/>
    </source>
</evidence>
<dbReference type="GO" id="GO:0002376">
    <property type="term" value="P:immune system process"/>
    <property type="evidence" value="ECO:0007669"/>
    <property type="project" value="UniProtKB-KW"/>
</dbReference>
<feature type="domain" description="Peptidoglycan recognition protein family" evidence="5">
    <location>
        <begin position="95"/>
        <end position="237"/>
    </location>
</feature>
<organism evidence="6 7">
    <name type="scientific">Leptobrachium leishanense</name>
    <name type="common">Leishan spiny toad</name>
    <dbReference type="NCBI Taxonomy" id="445787"/>
    <lineage>
        <taxon>Eukaryota</taxon>
        <taxon>Metazoa</taxon>
        <taxon>Chordata</taxon>
        <taxon>Craniata</taxon>
        <taxon>Vertebrata</taxon>
        <taxon>Euteleostomi</taxon>
        <taxon>Amphibia</taxon>
        <taxon>Batrachia</taxon>
        <taxon>Anura</taxon>
        <taxon>Pelobatoidea</taxon>
        <taxon>Megophryidae</taxon>
        <taxon>Leptobrachium</taxon>
    </lineage>
</organism>
<dbReference type="Proteomes" id="UP000694569">
    <property type="component" value="Unplaced"/>
</dbReference>
<sequence>MTEITRRKETQVISPARERRLGQRAPTPLKTGIPSETWRECPDRKVWEFLASGRIFGLKVPVPEGCGIFLVSPEICTMKLLVILAAVCAITNGCPSIISKSAWKGRGTKCNVKLNTPVNNVVIHHTEGAFCSSQSACMTQARNIQKYHMDSKGWCDIGYNFLIGEDSNIYEGRGWKIRGAHATSYNPISVGISFFGSFTNRAPNAKALKAAQDLIKCGVSKGFIRSTYTLKGHRNVMSTDCPGNKLYQTIQKWHRFKA</sequence>
<evidence type="ECO:0000313" key="7">
    <source>
        <dbReference type="Proteomes" id="UP000694569"/>
    </source>
</evidence>
<dbReference type="Gene3D" id="3.40.80.10">
    <property type="entry name" value="Peptidoglycan recognition protein-like"/>
    <property type="match status" value="1"/>
</dbReference>
<keyword evidence="2" id="KW-0391">Immunity</keyword>
<dbReference type="GO" id="GO:0008270">
    <property type="term" value="F:zinc ion binding"/>
    <property type="evidence" value="ECO:0007669"/>
    <property type="project" value="InterPro"/>
</dbReference>
<proteinExistence type="inferred from homology"/>
<dbReference type="CDD" id="cd06583">
    <property type="entry name" value="PGRP"/>
    <property type="match status" value="1"/>
</dbReference>
<dbReference type="InterPro" id="IPR002502">
    <property type="entry name" value="Amidase_domain"/>
</dbReference>
<dbReference type="GeneTree" id="ENSGT00940000161006"/>
<evidence type="ECO:0000313" key="6">
    <source>
        <dbReference type="Ensembl" id="ENSLLEP00000027218.1"/>
    </source>
</evidence>
<dbReference type="InterPro" id="IPR006619">
    <property type="entry name" value="PGRP_domain_met/bac"/>
</dbReference>
<evidence type="ECO:0000256" key="2">
    <source>
        <dbReference type="ARBA" id="ARBA00022859"/>
    </source>
</evidence>
<evidence type="ECO:0000259" key="4">
    <source>
        <dbReference type="SMART" id="SM00644"/>
    </source>
</evidence>
<dbReference type="InterPro" id="IPR015510">
    <property type="entry name" value="PGRP"/>
</dbReference>
<dbReference type="OrthoDB" id="10001926at2759"/>
<dbReference type="SUPFAM" id="SSF55846">
    <property type="entry name" value="N-acetylmuramoyl-L-alanine amidase-like"/>
    <property type="match status" value="1"/>
</dbReference>
<evidence type="ECO:0000256" key="3">
    <source>
        <dbReference type="SAM" id="MobiDB-lite"/>
    </source>
</evidence>
<name>A0A8C5PSE6_9ANUR</name>
<dbReference type="PANTHER" id="PTHR11022:SF12">
    <property type="entry name" value="PEPTIDOGLYCAN RECOGNITION PROTEIN 3"/>
    <property type="match status" value="1"/>
</dbReference>
<dbReference type="PANTHER" id="PTHR11022">
    <property type="entry name" value="PEPTIDOGLYCAN RECOGNITION PROTEIN"/>
    <property type="match status" value="1"/>
</dbReference>
<feature type="domain" description="N-acetylmuramoyl-L-alanine amidase" evidence="4">
    <location>
        <begin position="107"/>
        <end position="243"/>
    </location>
</feature>
<dbReference type="FunFam" id="3.40.80.10:FF:000001">
    <property type="entry name" value="Peptidoglycan recognition protein 1"/>
    <property type="match status" value="1"/>
</dbReference>
<feature type="region of interest" description="Disordered" evidence="3">
    <location>
        <begin position="1"/>
        <end position="34"/>
    </location>
</feature>
<dbReference type="GO" id="GO:0008745">
    <property type="term" value="F:N-acetylmuramoyl-L-alanine amidase activity"/>
    <property type="evidence" value="ECO:0007669"/>
    <property type="project" value="InterPro"/>
</dbReference>
<comment type="similarity">
    <text evidence="1">Belongs to the N-acetylmuramoyl-L-alanine amidase 2 family.</text>
</comment>